<comment type="caution">
    <text evidence="1">The sequence shown here is derived from an EMBL/GenBank/DDBJ whole genome shotgun (WGS) entry which is preliminary data.</text>
</comment>
<keyword evidence="2" id="KW-1185">Reference proteome</keyword>
<protein>
    <submittedName>
        <fullName evidence="1">Uncharacterized protein</fullName>
    </submittedName>
</protein>
<dbReference type="Proteomes" id="UP000246991">
    <property type="component" value="Unassembled WGS sequence"/>
</dbReference>
<dbReference type="AlphaFoldDB" id="A0A317SHL2"/>
<reference evidence="1 2" key="1">
    <citation type="submission" date="2018-03" db="EMBL/GenBank/DDBJ databases">
        <title>Genomes of Pezizomycetes fungi and the evolution of truffles.</title>
        <authorList>
            <person name="Murat C."/>
            <person name="Payen T."/>
            <person name="Noel B."/>
            <person name="Kuo A."/>
            <person name="Martin F.M."/>
        </authorList>
    </citation>
    <scope>NUCLEOTIDE SEQUENCE [LARGE SCALE GENOMIC DNA]</scope>
    <source>
        <strain evidence="1">091103-1</strain>
    </source>
</reference>
<dbReference type="STRING" id="42249.A0A317SHL2"/>
<sequence length="122" mass="13858">MWNSPSWTNKFDTTVTIGTHNGVPANIRLPVVGVLLECVAEQDLQRGGVRYTFAHAGWYLREECDKGIHGKLTRDRYWGFRPYVEECLRAGEVEPDRLEMWCKTVDALIPAGIPHPEQCSAK</sequence>
<organism evidence="1 2">
    <name type="scientific">Tuber magnatum</name>
    <name type="common">white Piedmont truffle</name>
    <dbReference type="NCBI Taxonomy" id="42249"/>
    <lineage>
        <taxon>Eukaryota</taxon>
        <taxon>Fungi</taxon>
        <taxon>Dikarya</taxon>
        <taxon>Ascomycota</taxon>
        <taxon>Pezizomycotina</taxon>
        <taxon>Pezizomycetes</taxon>
        <taxon>Pezizales</taxon>
        <taxon>Tuberaceae</taxon>
        <taxon>Tuber</taxon>
    </lineage>
</organism>
<evidence type="ECO:0000313" key="2">
    <source>
        <dbReference type="Proteomes" id="UP000246991"/>
    </source>
</evidence>
<evidence type="ECO:0000313" key="1">
    <source>
        <dbReference type="EMBL" id="PWW73207.1"/>
    </source>
</evidence>
<gene>
    <name evidence="1" type="ORF">C7212DRAFT_366373</name>
</gene>
<dbReference type="OrthoDB" id="2349272at2759"/>
<name>A0A317SHL2_9PEZI</name>
<dbReference type="EMBL" id="PYWC01000085">
    <property type="protein sequence ID" value="PWW73207.1"/>
    <property type="molecule type" value="Genomic_DNA"/>
</dbReference>
<proteinExistence type="predicted"/>
<accession>A0A317SHL2</accession>